<dbReference type="InterPro" id="IPR009100">
    <property type="entry name" value="AcylCoA_DH/oxidase_NM_dom_sf"/>
</dbReference>
<accession>A0A1I0DT34</accession>
<dbReference type="GO" id="GO:0016627">
    <property type="term" value="F:oxidoreductase activity, acting on the CH-CH group of donors"/>
    <property type="evidence" value="ECO:0007669"/>
    <property type="project" value="InterPro"/>
</dbReference>
<reference evidence="10 11" key="1">
    <citation type="submission" date="2016-10" db="EMBL/GenBank/DDBJ databases">
        <authorList>
            <person name="de Groot N.N."/>
        </authorList>
    </citation>
    <scope>NUCLEOTIDE SEQUENCE [LARGE SCALE GENOMIC DNA]</scope>
    <source>
        <strain evidence="10 11">DSM 17862</strain>
    </source>
</reference>
<evidence type="ECO:0000256" key="1">
    <source>
        <dbReference type="ARBA" id="ARBA00001974"/>
    </source>
</evidence>
<keyword evidence="4 6" id="KW-0274">FAD</keyword>
<comment type="cofactor">
    <cofactor evidence="1 6">
        <name>FAD</name>
        <dbReference type="ChEBI" id="CHEBI:57692"/>
    </cofactor>
</comment>
<dbReference type="RefSeq" id="WP_090733963.1">
    <property type="nucleotide sequence ID" value="NZ_FOHO01000004.1"/>
</dbReference>
<evidence type="ECO:0000256" key="2">
    <source>
        <dbReference type="ARBA" id="ARBA00009347"/>
    </source>
</evidence>
<dbReference type="InterPro" id="IPR037069">
    <property type="entry name" value="AcylCoA_DH/ox_N_sf"/>
</dbReference>
<dbReference type="InterPro" id="IPR006091">
    <property type="entry name" value="Acyl-CoA_Oxase/DH_mid-dom"/>
</dbReference>
<evidence type="ECO:0000259" key="9">
    <source>
        <dbReference type="Pfam" id="PF02771"/>
    </source>
</evidence>
<name>A0A1I0DT34_9RHOB</name>
<feature type="domain" description="Acyl-CoA oxidase/dehydrogenase middle" evidence="8">
    <location>
        <begin position="125"/>
        <end position="218"/>
    </location>
</feature>
<dbReference type="GO" id="GO:0050660">
    <property type="term" value="F:flavin adenine dinucleotide binding"/>
    <property type="evidence" value="ECO:0007669"/>
    <property type="project" value="InterPro"/>
</dbReference>
<evidence type="ECO:0000313" key="10">
    <source>
        <dbReference type="EMBL" id="SET35773.1"/>
    </source>
</evidence>
<dbReference type="Gene3D" id="1.10.540.10">
    <property type="entry name" value="Acyl-CoA dehydrogenase/oxidase, N-terminal domain"/>
    <property type="match status" value="1"/>
</dbReference>
<dbReference type="Pfam" id="PF02770">
    <property type="entry name" value="Acyl-CoA_dh_M"/>
    <property type="match status" value="1"/>
</dbReference>
<dbReference type="SUPFAM" id="SSF47203">
    <property type="entry name" value="Acyl-CoA dehydrogenase C-terminal domain-like"/>
    <property type="match status" value="1"/>
</dbReference>
<keyword evidence="5 6" id="KW-0560">Oxidoreductase</keyword>
<dbReference type="OrthoDB" id="9775090at2"/>
<feature type="domain" description="Acyl-CoA dehydrogenase/oxidase N-terminal" evidence="9">
    <location>
        <begin position="7"/>
        <end position="120"/>
    </location>
</feature>
<dbReference type="PANTHER" id="PTHR43292:SF3">
    <property type="entry name" value="ACYL-COA DEHYDROGENASE FADE29"/>
    <property type="match status" value="1"/>
</dbReference>
<evidence type="ECO:0000256" key="6">
    <source>
        <dbReference type="RuleBase" id="RU362125"/>
    </source>
</evidence>
<comment type="similarity">
    <text evidence="2 6">Belongs to the acyl-CoA dehydrogenase family.</text>
</comment>
<gene>
    <name evidence="10" type="ORF">SAMN04489858_104297</name>
</gene>
<evidence type="ECO:0000256" key="3">
    <source>
        <dbReference type="ARBA" id="ARBA00022630"/>
    </source>
</evidence>
<evidence type="ECO:0008006" key="12">
    <source>
        <dbReference type="Google" id="ProtNLM"/>
    </source>
</evidence>
<dbReference type="FunFam" id="2.40.110.10:FF:000011">
    <property type="entry name" value="Acyl-CoA dehydrogenase FadE34"/>
    <property type="match status" value="1"/>
</dbReference>
<keyword evidence="11" id="KW-1185">Reference proteome</keyword>
<evidence type="ECO:0000259" key="7">
    <source>
        <dbReference type="Pfam" id="PF00441"/>
    </source>
</evidence>
<dbReference type="SUPFAM" id="SSF56645">
    <property type="entry name" value="Acyl-CoA dehydrogenase NM domain-like"/>
    <property type="match status" value="1"/>
</dbReference>
<evidence type="ECO:0000259" key="8">
    <source>
        <dbReference type="Pfam" id="PF02770"/>
    </source>
</evidence>
<dbReference type="InterPro" id="IPR009075">
    <property type="entry name" value="AcylCo_DH/oxidase_C"/>
</dbReference>
<sequence length="394" mass="43742">MDLEFSPAEKAFRDEVRSFLSDHLPRQIADKVDAGKELTKEETLQWQAILHARGWAAPNWPVDYGGPGWDAVQRHIFAEECALHSAPRLPAFGLNMLGPVLLKFGTEDQRRAILPRILDGTDWWCQGYSEPGAGSDLASLKTRAIRDGGDYVVNGQKTWTTLGQHANKIFCLVRTSTEGKPQEGISFLLVDLDTPGVEMRPIRLIDGGHEVNEVFFTDARVPVENLVGEENQGWTIAKYLLTHERTNIAGVGFSARDLARFRKLSGQLRRDGRSIADNPVYSARAAEIEAELEALRITNLRMLANARDGAAEGAQSSLLKLKGTQIRQALQELYRSALGPHAAPEPDDLSDNERVVPAESARAAPVYFNHRKLSIFGGSNEIQRNIVAKELFRE</sequence>
<dbReference type="PANTHER" id="PTHR43292">
    <property type="entry name" value="ACYL-COA DEHYDROGENASE"/>
    <property type="match status" value="1"/>
</dbReference>
<dbReference type="InterPro" id="IPR052161">
    <property type="entry name" value="Mycobact_Acyl-CoA_DH"/>
</dbReference>
<proteinExistence type="inferred from homology"/>
<dbReference type="Gene3D" id="1.20.140.10">
    <property type="entry name" value="Butyryl-CoA Dehydrogenase, subunit A, domain 3"/>
    <property type="match status" value="1"/>
</dbReference>
<dbReference type="GO" id="GO:0005886">
    <property type="term" value="C:plasma membrane"/>
    <property type="evidence" value="ECO:0007669"/>
    <property type="project" value="TreeGrafter"/>
</dbReference>
<organism evidence="10 11">
    <name type="scientific">Paracoccus homiensis</name>
    <dbReference type="NCBI Taxonomy" id="364199"/>
    <lineage>
        <taxon>Bacteria</taxon>
        <taxon>Pseudomonadati</taxon>
        <taxon>Pseudomonadota</taxon>
        <taxon>Alphaproteobacteria</taxon>
        <taxon>Rhodobacterales</taxon>
        <taxon>Paracoccaceae</taxon>
        <taxon>Paracoccus</taxon>
    </lineage>
</organism>
<dbReference type="Gene3D" id="2.40.110.10">
    <property type="entry name" value="Butyryl-CoA Dehydrogenase, subunit A, domain 2"/>
    <property type="match status" value="1"/>
</dbReference>
<dbReference type="AlphaFoldDB" id="A0A1I0DT34"/>
<dbReference type="Pfam" id="PF02771">
    <property type="entry name" value="Acyl-CoA_dh_N"/>
    <property type="match status" value="1"/>
</dbReference>
<feature type="domain" description="Acyl-CoA dehydrogenase/oxidase C-terminal" evidence="7">
    <location>
        <begin position="231"/>
        <end position="391"/>
    </location>
</feature>
<evidence type="ECO:0000313" key="11">
    <source>
        <dbReference type="Proteomes" id="UP000199180"/>
    </source>
</evidence>
<dbReference type="InterPro" id="IPR036250">
    <property type="entry name" value="AcylCo_DH-like_C"/>
</dbReference>
<dbReference type="InterPro" id="IPR013786">
    <property type="entry name" value="AcylCoA_DH/ox_N"/>
</dbReference>
<dbReference type="STRING" id="364199.SAMN04489858_104297"/>
<dbReference type="Pfam" id="PF00441">
    <property type="entry name" value="Acyl-CoA_dh_1"/>
    <property type="match status" value="1"/>
</dbReference>
<dbReference type="EMBL" id="FOHO01000004">
    <property type="protein sequence ID" value="SET35773.1"/>
    <property type="molecule type" value="Genomic_DNA"/>
</dbReference>
<dbReference type="InterPro" id="IPR046373">
    <property type="entry name" value="Acyl-CoA_Oxase/DH_mid-dom_sf"/>
</dbReference>
<dbReference type="Proteomes" id="UP000199180">
    <property type="component" value="Unassembled WGS sequence"/>
</dbReference>
<keyword evidence="3 6" id="KW-0285">Flavoprotein</keyword>
<evidence type="ECO:0000256" key="4">
    <source>
        <dbReference type="ARBA" id="ARBA00022827"/>
    </source>
</evidence>
<evidence type="ECO:0000256" key="5">
    <source>
        <dbReference type="ARBA" id="ARBA00023002"/>
    </source>
</evidence>
<protein>
    <recommendedName>
        <fullName evidence="12">Acyl-CoA dehydrogenase</fullName>
    </recommendedName>
</protein>